<protein>
    <recommendedName>
        <fullName evidence="3">Transposase</fullName>
    </recommendedName>
</protein>
<organism evidence="1 2">
    <name type="scientific">Bacillus cereus</name>
    <dbReference type="NCBI Taxonomy" id="1396"/>
    <lineage>
        <taxon>Bacteria</taxon>
        <taxon>Bacillati</taxon>
        <taxon>Bacillota</taxon>
        <taxon>Bacilli</taxon>
        <taxon>Bacillales</taxon>
        <taxon>Bacillaceae</taxon>
        <taxon>Bacillus</taxon>
        <taxon>Bacillus cereus group</taxon>
    </lineage>
</organism>
<dbReference type="InterPro" id="IPR036388">
    <property type="entry name" value="WH-like_DNA-bd_sf"/>
</dbReference>
<name>A0A9X6YJA1_BACCE</name>
<reference evidence="1 2" key="1">
    <citation type="submission" date="2017-09" db="EMBL/GenBank/DDBJ databases">
        <title>Large-scale bioinformatics analysis of Bacillus genomes uncovers conserved roles of natural products in bacterial physiology.</title>
        <authorList>
            <consortium name="Agbiome Team Llc"/>
            <person name="Bleich R.M."/>
            <person name="Kirk G.J."/>
            <person name="Santa Maria K.C."/>
            <person name="Allen S.E."/>
            <person name="Farag S."/>
            <person name="Shank E.A."/>
            <person name="Bowers A."/>
        </authorList>
    </citation>
    <scope>NUCLEOTIDE SEQUENCE [LARGE SCALE GENOMIC DNA]</scope>
    <source>
        <strain evidence="1 2">AFS027647</strain>
    </source>
</reference>
<dbReference type="RefSeq" id="WP_098128148.1">
    <property type="nucleotide sequence ID" value="NZ_NUAN01000342.1"/>
</dbReference>
<accession>A0A9X6YJA1</accession>
<sequence length="101" mass="11801">MSTYSVEMKLTVINTYLNSGESLRTIGSSYNTNNSLVHRWVIKYNQHGISAYKNTYTKYSTEFKLYKLNSIMTSLFLVIQLNKEKRTHGSEKSYNLQNMKL</sequence>
<dbReference type="SUPFAM" id="SSF46689">
    <property type="entry name" value="Homeodomain-like"/>
    <property type="match status" value="1"/>
</dbReference>
<proteinExistence type="predicted"/>
<gene>
    <name evidence="1" type="ORF">CN553_31255</name>
</gene>
<evidence type="ECO:0000313" key="1">
    <source>
        <dbReference type="EMBL" id="PEN77317.1"/>
    </source>
</evidence>
<dbReference type="EMBL" id="NUAN01000342">
    <property type="protein sequence ID" value="PEN77317.1"/>
    <property type="molecule type" value="Genomic_DNA"/>
</dbReference>
<dbReference type="Gene3D" id="1.10.10.10">
    <property type="entry name" value="Winged helix-like DNA-binding domain superfamily/Winged helix DNA-binding domain"/>
    <property type="match status" value="1"/>
</dbReference>
<comment type="caution">
    <text evidence="1">The sequence shown here is derived from an EMBL/GenBank/DDBJ whole genome shotgun (WGS) entry which is preliminary data.</text>
</comment>
<evidence type="ECO:0000313" key="2">
    <source>
        <dbReference type="Proteomes" id="UP000220691"/>
    </source>
</evidence>
<dbReference type="AlphaFoldDB" id="A0A9X6YJA1"/>
<dbReference type="Proteomes" id="UP000220691">
    <property type="component" value="Unassembled WGS sequence"/>
</dbReference>
<evidence type="ECO:0008006" key="3">
    <source>
        <dbReference type="Google" id="ProtNLM"/>
    </source>
</evidence>
<dbReference type="InterPro" id="IPR009057">
    <property type="entry name" value="Homeodomain-like_sf"/>
</dbReference>